<organism evidence="2">
    <name type="scientific">Microbotryum lychnidis-dioicae (strain p1A1 Lamole / MvSl-1064)</name>
    <name type="common">Anther smut fungus</name>
    <dbReference type="NCBI Taxonomy" id="683840"/>
    <lineage>
        <taxon>Eukaryota</taxon>
        <taxon>Fungi</taxon>
        <taxon>Dikarya</taxon>
        <taxon>Basidiomycota</taxon>
        <taxon>Pucciniomycotina</taxon>
        <taxon>Microbotryomycetes</taxon>
        <taxon>Microbotryales</taxon>
        <taxon>Microbotryaceae</taxon>
        <taxon>Microbotryum</taxon>
    </lineage>
</organism>
<feature type="region of interest" description="Disordered" evidence="1">
    <location>
        <begin position="138"/>
        <end position="244"/>
    </location>
</feature>
<evidence type="ECO:0000313" key="4">
    <source>
        <dbReference type="Proteomes" id="UP000017200"/>
    </source>
</evidence>
<gene>
    <name evidence="2" type="ORF">MVLG_07038</name>
</gene>
<keyword evidence="4" id="KW-1185">Reference proteome</keyword>
<reference evidence="2" key="2">
    <citation type="submission" date="2010-11" db="EMBL/GenBank/DDBJ databases">
        <authorList>
            <consortium name="The Broad Institute Genome Sequencing Platform"/>
            <person name="Earl A."/>
            <person name="Ward D."/>
            <person name="Feldgarden M."/>
            <person name="Gevers D."/>
            <person name="Butler R."/>
            <person name="Young S.K."/>
            <person name="Zeng Q."/>
            <person name="Gargeya S."/>
            <person name="Fitzgerald M."/>
            <person name="Haas B."/>
            <person name="Abouelleil A."/>
            <person name="Alvarado L."/>
            <person name="Arachchi H.M."/>
            <person name="Berlin A."/>
            <person name="Brown A."/>
            <person name="Chapman S.B."/>
            <person name="Chen Z."/>
            <person name="Dunbar C."/>
            <person name="Freedman E."/>
            <person name="Gearin G."/>
            <person name="Gellesch M."/>
            <person name="Goldberg J."/>
            <person name="Griggs A."/>
            <person name="Gujja S."/>
            <person name="Heilman E."/>
            <person name="Heiman D."/>
            <person name="Howarth C."/>
            <person name="Larson L."/>
            <person name="Lui A."/>
            <person name="MacDonald P.J.P."/>
            <person name="Mehta T."/>
            <person name="Montmayeur A."/>
            <person name="Murphy C."/>
            <person name="Neiman D."/>
            <person name="Pearson M."/>
            <person name="Priest M."/>
            <person name="Roberts A."/>
            <person name="Saif S."/>
            <person name="Shea T."/>
            <person name="Shenoy N."/>
            <person name="Sisk P."/>
            <person name="Stolte C."/>
            <person name="Sykes S."/>
            <person name="White J."/>
            <person name="Yandava C."/>
            <person name="Wortman J."/>
            <person name="Nusbaum C."/>
            <person name="Birren B."/>
        </authorList>
    </citation>
    <scope>NUCLEOTIDE SEQUENCE</scope>
    <source>
        <strain evidence="2">P1A1 Lamole</strain>
    </source>
</reference>
<evidence type="ECO:0000313" key="3">
    <source>
        <dbReference type="EnsemblFungi" id="MVLG_07038T0"/>
    </source>
</evidence>
<reference evidence="4" key="1">
    <citation type="submission" date="2010-11" db="EMBL/GenBank/DDBJ databases">
        <title>The genome sequence of Microbotryum violaceum strain p1A1 Lamole.</title>
        <authorList>
            <person name="Cuomo C."/>
            <person name="Perlin M."/>
            <person name="Young S.K."/>
            <person name="Zeng Q."/>
            <person name="Gargeya S."/>
            <person name="Alvarado L."/>
            <person name="Berlin A."/>
            <person name="Chapman S.B."/>
            <person name="Chen Z."/>
            <person name="Freedman E."/>
            <person name="Gellesch M."/>
            <person name="Goldberg J."/>
            <person name="Griggs A."/>
            <person name="Gujja S."/>
            <person name="Heilman E."/>
            <person name="Heiman D."/>
            <person name="Howarth C."/>
            <person name="Mehta T."/>
            <person name="Neiman D."/>
            <person name="Pearson M."/>
            <person name="Roberts A."/>
            <person name="Saif S."/>
            <person name="Shea T."/>
            <person name="Shenoy N."/>
            <person name="Sisk P."/>
            <person name="Stolte C."/>
            <person name="Sykes S."/>
            <person name="White J."/>
            <person name="Yandava C."/>
            <person name="Haas B."/>
            <person name="Nusbaum C."/>
            <person name="Birren B."/>
        </authorList>
    </citation>
    <scope>NUCLEOTIDE SEQUENCE [LARGE SCALE GENOMIC DNA]</scope>
    <source>
        <strain evidence="4">p1A1 Lamole</strain>
    </source>
</reference>
<dbReference type="Proteomes" id="UP000017200">
    <property type="component" value="Unassembled WGS sequence"/>
</dbReference>
<protein>
    <submittedName>
        <fullName evidence="2 3">Uncharacterized protein</fullName>
    </submittedName>
</protein>
<evidence type="ECO:0000313" key="2">
    <source>
        <dbReference type="EMBL" id="KDE02406.1"/>
    </source>
</evidence>
<evidence type="ECO:0000256" key="1">
    <source>
        <dbReference type="SAM" id="MobiDB-lite"/>
    </source>
</evidence>
<accession>U5HJ49</accession>
<reference evidence="3" key="4">
    <citation type="submission" date="2015-06" db="UniProtKB">
        <authorList>
            <consortium name="EnsemblFungi"/>
        </authorList>
    </citation>
    <scope>IDENTIFICATION</scope>
</reference>
<dbReference type="EMBL" id="GL541830">
    <property type="protein sequence ID" value="KDE02406.1"/>
    <property type="molecule type" value="Genomic_DNA"/>
</dbReference>
<dbReference type="OrthoDB" id="198652at2759"/>
<dbReference type="EnsemblFungi" id="MVLG_07038T0">
    <property type="protein sequence ID" value="MVLG_07038T0"/>
    <property type="gene ID" value="MVLG_07038"/>
</dbReference>
<dbReference type="InParanoid" id="U5HJ49"/>
<feature type="compositionally biased region" description="Low complexity" evidence="1">
    <location>
        <begin position="138"/>
        <end position="150"/>
    </location>
</feature>
<sequence length="808" mass="90762">MLVDPFADPYEPPAWDSSYPIPTSGNFTEKALVKIAEAWAEADGGLLTDADILILKTELERMALDPAALKFWESQVEKLPRGTPISIEALEEAQMHPVISHALGSAHPADYIAAYGARYWTKGLQSYRLRLAATPAPSRAAHAPPASAVSMQGKRPARNANPWVTSDEEKSDEPTENPATQLRQLEGSADRLAQRPTKKKSKNPAPPPAQRAVVSYRPSTLSQGGRVLLDEDDEDQETPTATSIAQEKAARMYKETLAVPSTAYSELPGYMTLCRNKEDMYKEALLLPRAHVDRLDRQAAVLKKNHGLKLDVIEIMKVLTGQFVSAVNADNPAPSDLFYMFQHSGNKFYGIEAMVQSKASVKKRTLTQAGHTEALMELEKLEGIMFNSHQGRNWQHYTRFLRELAQDPDLGFDFVVLYDDKYRRDLADRGKSVHSLLDAKLGDSVYALLINKWLTGNRFSRSEGLSTANHGSSLLPHSFPRRRPWAGSPDRYLEDTQRLYPSQFNFTRTINDLYLGKLLAEHPNTILVNSFLSAFRSERFEPPHDGNNARGDDPASVRFSKNEHHREFIQTTVDEEVKKRWVSPGSAFPLPGVTYTSIFLDVSSAFKILIMSKRWQACQGIAIKRKLSDGTLRTLYHIEWRGVFGCRAMPFLWTRFMSLLMWAAHNVYGIEHPLAYMDDAFGIDLAGSMVAYNHNGTTHTIPAQQAAMAALWTGLGMPFKLSPDKAPHGRRITITGIDCDLDSFSVSLPHKAIEDLVREIDAFLLEPSRHPTLRKWRPMTGWLSERHEIALEPHWRPKLTGASYMDCN</sequence>
<dbReference type="AlphaFoldDB" id="U5HJ49"/>
<dbReference type="HOGENOM" id="CLU_348896_0_0_1"/>
<dbReference type="STRING" id="683840.U5HJ49"/>
<proteinExistence type="predicted"/>
<name>U5HJ49_USTV1</name>
<dbReference type="EMBL" id="AEIJ01000994">
    <property type="status" value="NOT_ANNOTATED_CDS"/>
    <property type="molecule type" value="Genomic_DNA"/>
</dbReference>
<reference evidence="2 4" key="3">
    <citation type="journal article" date="2015" name="BMC Genomics">
        <title>Sex and parasites: genomic and transcriptomic analysis of Microbotryum lychnidis-dioicae, the biotrophic and plant-castrating anther smut fungus.</title>
        <authorList>
            <person name="Perlin M.H."/>
            <person name="Amselem J."/>
            <person name="Fontanillas E."/>
            <person name="Toh S.S."/>
            <person name="Chen Z."/>
            <person name="Goldberg J."/>
            <person name="Duplessis S."/>
            <person name="Henrissat B."/>
            <person name="Young S."/>
            <person name="Zeng Q."/>
            <person name="Aguileta G."/>
            <person name="Petit E."/>
            <person name="Badouin H."/>
            <person name="Andrews J."/>
            <person name="Razeeq D."/>
            <person name="Gabaldon T."/>
            <person name="Quesneville H."/>
            <person name="Giraud T."/>
            <person name="Hood M.E."/>
            <person name="Schultz D.J."/>
            <person name="Cuomo C.A."/>
        </authorList>
    </citation>
    <scope>NUCLEOTIDE SEQUENCE [LARGE SCALE GENOMIC DNA]</scope>
    <source>
        <strain evidence="4">p1A1 Lamole</strain>
        <strain evidence="2">P1A1 Lamole</strain>
    </source>
</reference>